<evidence type="ECO:0000313" key="6">
    <source>
        <dbReference type="EMBL" id="MBB4133987.1"/>
    </source>
</evidence>
<dbReference type="GO" id="GO:0003935">
    <property type="term" value="F:GTP cyclohydrolase II activity"/>
    <property type="evidence" value="ECO:0007669"/>
    <property type="project" value="TreeGrafter"/>
</dbReference>
<reference evidence="6 7" key="1">
    <citation type="submission" date="2020-08" db="EMBL/GenBank/DDBJ databases">
        <title>Sequencing the genomes of 1000 actinobacteria strains.</title>
        <authorList>
            <person name="Klenk H.-P."/>
        </authorList>
    </citation>
    <scope>NUCLEOTIDE SEQUENCE [LARGE SCALE GENOMIC DNA]</scope>
    <source>
        <strain evidence="6 7">DSM 45298</strain>
    </source>
</reference>
<dbReference type="PANTHER" id="PTHR21327:SF18">
    <property type="entry name" value="3,4-DIHYDROXY-2-BUTANONE 4-PHOSPHATE SYNTHASE"/>
    <property type="match status" value="1"/>
</dbReference>
<dbReference type="Proteomes" id="UP000551501">
    <property type="component" value="Unassembled WGS sequence"/>
</dbReference>
<dbReference type="SUPFAM" id="SSF55821">
    <property type="entry name" value="YrdC/RibB"/>
    <property type="match status" value="1"/>
</dbReference>
<evidence type="ECO:0000256" key="5">
    <source>
        <dbReference type="ARBA" id="ARBA00022723"/>
    </source>
</evidence>
<dbReference type="InterPro" id="IPR017945">
    <property type="entry name" value="DHBP_synth_RibB-like_a/b_dom"/>
</dbReference>
<keyword evidence="6" id="KW-0378">Hydrolase</keyword>
<evidence type="ECO:0000256" key="3">
    <source>
        <dbReference type="ARBA" id="ARBA00012153"/>
    </source>
</evidence>
<dbReference type="GO" id="GO:0046872">
    <property type="term" value="F:metal ion binding"/>
    <property type="evidence" value="ECO:0007669"/>
    <property type="project" value="UniProtKB-KW"/>
</dbReference>
<dbReference type="PANTHER" id="PTHR21327">
    <property type="entry name" value="GTP CYCLOHYDROLASE II-RELATED"/>
    <property type="match status" value="1"/>
</dbReference>
<dbReference type="InterPro" id="IPR000422">
    <property type="entry name" value="DHBP_synthase_RibB"/>
</dbReference>
<dbReference type="GO" id="GO:0008686">
    <property type="term" value="F:3,4-dihydroxy-2-butanone-4-phosphate synthase activity"/>
    <property type="evidence" value="ECO:0007669"/>
    <property type="project" value="UniProtKB-EC"/>
</dbReference>
<keyword evidence="6" id="KW-0456">Lyase</keyword>
<dbReference type="EMBL" id="JACIFP010000001">
    <property type="protein sequence ID" value="MBB4133987.1"/>
    <property type="molecule type" value="Genomic_DNA"/>
</dbReference>
<sequence>MTVGQRTRVVRASESLAAGRPVIMIGGCAPETAEVVIAGEHADPDCVAWAIRYTSGFLCAPMKARRADRLNLPALKGDGPPGSGAPAYAVGVDAAHGIGTGISAVDRAHTIRVLAAPGTRPDDLTRPGHVVPVRAADRGVLQCRGTAEAAVDLCAIAGLASVAITATLTSDAGNLLQGTELAAFADEHHVEMVTVDDLADYVVHHGTGGGGRVCRLTEQSVRISVNGPFLIDFLDDVTGAIHSALTGPLEPGRTPTVHVTTACARWGSGLGTGLRSGHDDIARDVGPVTDHGGIVLTLRDTAEHFATEKSELARGAILAVLSRLGVERARVVGWPDGPDCTTIQVMDRSSGTPFSLEAPA</sequence>
<dbReference type="GO" id="GO:0009231">
    <property type="term" value="P:riboflavin biosynthetic process"/>
    <property type="evidence" value="ECO:0007669"/>
    <property type="project" value="UniProtKB-UniPathway"/>
</dbReference>
<dbReference type="UniPathway" id="UPA00275">
    <property type="reaction ID" value="UER00399"/>
</dbReference>
<evidence type="ECO:0000313" key="7">
    <source>
        <dbReference type="Proteomes" id="UP000551501"/>
    </source>
</evidence>
<dbReference type="AlphaFoldDB" id="A0A840F337"/>
<evidence type="ECO:0000256" key="1">
    <source>
        <dbReference type="ARBA" id="ARBA00002284"/>
    </source>
</evidence>
<evidence type="ECO:0000256" key="2">
    <source>
        <dbReference type="ARBA" id="ARBA00004904"/>
    </source>
</evidence>
<organism evidence="6 7">
    <name type="scientific">Gordonia humi</name>
    <dbReference type="NCBI Taxonomy" id="686429"/>
    <lineage>
        <taxon>Bacteria</taxon>
        <taxon>Bacillati</taxon>
        <taxon>Actinomycetota</taxon>
        <taxon>Actinomycetes</taxon>
        <taxon>Mycobacteriales</taxon>
        <taxon>Gordoniaceae</taxon>
        <taxon>Gordonia</taxon>
    </lineage>
</organism>
<evidence type="ECO:0000256" key="4">
    <source>
        <dbReference type="ARBA" id="ARBA00022619"/>
    </source>
</evidence>
<keyword evidence="5" id="KW-0479">Metal-binding</keyword>
<keyword evidence="4" id="KW-0686">Riboflavin biosynthesis</keyword>
<dbReference type="EC" id="4.1.99.12" evidence="3"/>
<dbReference type="RefSeq" id="WP_183369201.1">
    <property type="nucleotide sequence ID" value="NZ_BAABHL010000063.1"/>
</dbReference>
<proteinExistence type="predicted"/>
<accession>A0A840F337</accession>
<dbReference type="GO" id="GO:0005829">
    <property type="term" value="C:cytosol"/>
    <property type="evidence" value="ECO:0007669"/>
    <property type="project" value="TreeGrafter"/>
</dbReference>
<comment type="function">
    <text evidence="1">Catalyzes the conversion of D-ribulose 5-phosphate to formate and 3,4-dihydroxy-2-butanone 4-phosphate.</text>
</comment>
<dbReference type="Gene3D" id="3.90.870.10">
    <property type="entry name" value="DHBP synthase"/>
    <property type="match status" value="1"/>
</dbReference>
<comment type="caution">
    <text evidence="6">The sequence shown here is derived from an EMBL/GenBank/DDBJ whole genome shotgun (WGS) entry which is preliminary data.</text>
</comment>
<keyword evidence="7" id="KW-1185">Reference proteome</keyword>
<comment type="pathway">
    <text evidence="2">Cofactor biosynthesis; riboflavin biosynthesis; 2-hydroxy-3-oxobutyl phosphate from D-ribulose 5-phosphate: step 1/1.</text>
</comment>
<name>A0A840F337_9ACTN</name>
<gene>
    <name evidence="6" type="ORF">BKA16_000539</name>
</gene>
<protein>
    <recommendedName>
        <fullName evidence="3">3,4-dihydroxy-2-butanone-4-phosphate synthase</fullName>
        <ecNumber evidence="3">4.1.99.12</ecNumber>
    </recommendedName>
</protein>
<dbReference type="Pfam" id="PF00926">
    <property type="entry name" value="DHBP_synthase"/>
    <property type="match status" value="1"/>
</dbReference>